<comment type="subcellular location">
    <subcellularLocation>
        <location evidence="1">Secreted</location>
    </subcellularLocation>
</comment>
<dbReference type="OrthoDB" id="10045365at2759"/>
<keyword evidence="6" id="KW-1185">Reference proteome</keyword>
<protein>
    <recommendedName>
        <fullName evidence="4">Hemicentin-1-like von Willebrand factor A domain-containing protein</fullName>
    </recommendedName>
</protein>
<organism evidence="5 6">
    <name type="scientific">Cylicostephanus goldi</name>
    <name type="common">Nematode worm</name>
    <dbReference type="NCBI Taxonomy" id="71465"/>
    <lineage>
        <taxon>Eukaryota</taxon>
        <taxon>Metazoa</taxon>
        <taxon>Ecdysozoa</taxon>
        <taxon>Nematoda</taxon>
        <taxon>Chromadorea</taxon>
        <taxon>Rhabditida</taxon>
        <taxon>Rhabditina</taxon>
        <taxon>Rhabditomorpha</taxon>
        <taxon>Strongyloidea</taxon>
        <taxon>Strongylidae</taxon>
        <taxon>Cylicostephanus</taxon>
    </lineage>
</organism>
<dbReference type="InterPro" id="IPR053295">
    <property type="entry name" value="Innate_immunity_reg"/>
</dbReference>
<dbReference type="AlphaFoldDB" id="A0A3P6S3M9"/>
<name>A0A3P6S3M9_CYLGO</name>
<dbReference type="PANTHER" id="PTHR47324:SF2">
    <property type="entry name" value="EGF-LIKE DOMAIN-CONTAINING PROTEIN-RELATED"/>
    <property type="match status" value="1"/>
</dbReference>
<dbReference type="Pfam" id="PF25106">
    <property type="entry name" value="VWA_4"/>
    <property type="match status" value="1"/>
</dbReference>
<keyword evidence="2" id="KW-0964">Secreted</keyword>
<dbReference type="EMBL" id="UYRV01003852">
    <property type="protein sequence ID" value="VDK50804.1"/>
    <property type="molecule type" value="Genomic_DNA"/>
</dbReference>
<evidence type="ECO:0000313" key="6">
    <source>
        <dbReference type="Proteomes" id="UP000271889"/>
    </source>
</evidence>
<evidence type="ECO:0000256" key="3">
    <source>
        <dbReference type="ARBA" id="ARBA00022729"/>
    </source>
</evidence>
<feature type="domain" description="Hemicentin-1-like von Willebrand factor A" evidence="4">
    <location>
        <begin position="4"/>
        <end position="94"/>
    </location>
</feature>
<evidence type="ECO:0000256" key="1">
    <source>
        <dbReference type="ARBA" id="ARBA00004613"/>
    </source>
</evidence>
<dbReference type="PANTHER" id="PTHR47324">
    <property type="entry name" value="PROTEIN IRG-7-RELATED"/>
    <property type="match status" value="1"/>
</dbReference>
<accession>A0A3P6S3M9</accession>
<gene>
    <name evidence="5" type="ORF">CGOC_LOCUS1879</name>
</gene>
<proteinExistence type="predicted"/>
<reference evidence="5 6" key="1">
    <citation type="submission" date="2018-11" db="EMBL/GenBank/DDBJ databases">
        <authorList>
            <consortium name="Pathogen Informatics"/>
        </authorList>
    </citation>
    <scope>NUCLEOTIDE SEQUENCE [LARGE SCALE GENOMIC DNA]</scope>
</reference>
<dbReference type="InterPro" id="IPR056861">
    <property type="entry name" value="HMCN1-like_VWA"/>
</dbReference>
<dbReference type="Proteomes" id="UP000271889">
    <property type="component" value="Unassembled WGS sequence"/>
</dbReference>
<sequence length="328" mass="36924">MSAIYTTNVGGCEEQTFNAISSVFVQTVNPKSAIYVFTDAIASDVDQWRTVTETNTRRKLPIYTMFLPNANCTINQYSEGYRALQRASEFSGGLTQQPTLDSLEKIFQYTMKATSYRMNSVLTDDLNQCDTKGSRIFFIDSSADSIIIFAVGQNLILSVTDPNWNKSAALLVYNSNTSYFWEVTNVIPGEHLLSITSQNVFMSRSDYDLFFGTANVIDEDASDTEPVVGKAKHIVAQLNGLYNAVQDRFRLFAEITITTNINRDNQMHKPMYFSSGKYRDGCGYHLYFGLASFCEFADQQFYATVYADDKNGYTIQRTTTGYCSMSTL</sequence>
<evidence type="ECO:0000259" key="4">
    <source>
        <dbReference type="Pfam" id="PF25106"/>
    </source>
</evidence>
<keyword evidence="3" id="KW-0732">Signal</keyword>
<evidence type="ECO:0000256" key="2">
    <source>
        <dbReference type="ARBA" id="ARBA00022525"/>
    </source>
</evidence>
<evidence type="ECO:0000313" key="5">
    <source>
        <dbReference type="EMBL" id="VDK50804.1"/>
    </source>
</evidence>